<organism evidence="1 2">
    <name type="scientific">Agrocybe chaxingu</name>
    <dbReference type="NCBI Taxonomy" id="84603"/>
    <lineage>
        <taxon>Eukaryota</taxon>
        <taxon>Fungi</taxon>
        <taxon>Dikarya</taxon>
        <taxon>Basidiomycota</taxon>
        <taxon>Agaricomycotina</taxon>
        <taxon>Agaricomycetes</taxon>
        <taxon>Agaricomycetidae</taxon>
        <taxon>Agaricales</taxon>
        <taxon>Agaricineae</taxon>
        <taxon>Strophariaceae</taxon>
        <taxon>Agrocybe</taxon>
    </lineage>
</organism>
<evidence type="ECO:0000313" key="2">
    <source>
        <dbReference type="Proteomes" id="UP001148786"/>
    </source>
</evidence>
<reference evidence="1" key="1">
    <citation type="submission" date="2022-07" db="EMBL/GenBank/DDBJ databases">
        <title>Genome Sequence of Agrocybe chaxingu.</title>
        <authorList>
            <person name="Buettner E."/>
        </authorList>
    </citation>
    <scope>NUCLEOTIDE SEQUENCE</scope>
    <source>
        <strain evidence="1">MP-N11</strain>
    </source>
</reference>
<dbReference type="Proteomes" id="UP001148786">
    <property type="component" value="Unassembled WGS sequence"/>
</dbReference>
<protein>
    <submittedName>
        <fullName evidence="1">Uncharacterized protein</fullName>
    </submittedName>
</protein>
<proteinExistence type="predicted"/>
<comment type="caution">
    <text evidence="1">The sequence shown here is derived from an EMBL/GenBank/DDBJ whole genome shotgun (WGS) entry which is preliminary data.</text>
</comment>
<name>A0A9W8MUI5_9AGAR</name>
<gene>
    <name evidence="1" type="ORF">NLJ89_g4488</name>
</gene>
<keyword evidence="2" id="KW-1185">Reference proteome</keyword>
<accession>A0A9W8MUI5</accession>
<dbReference type="AlphaFoldDB" id="A0A9W8MUI5"/>
<sequence>MDMSIPESHPGKVRQVLFYPNSTNILIAGHKEILLWDTSRQVILSRNEVPTAEIQRKEEFDALVHPTSGTLEVGSISCYDSTIASSTGSGIMIRTGGANGIPMVKINDRDIFSNHSLHKTISHVKLASSSSLFIFSQKKIVIGYSLLSKACEKALKLTVTPRYVAQSRNAGLFLIHDPWLSGGHFLDATSLSLADIEGITAQALSPGRRPWPVYSAFSEDGSYAVVTERNFIRLHRLRPDRQVENLELACKRLYAVAVCPLQFCGSLSHNHCTADINHFKRYLASGRCLMPKQRNLEHQCLGPQDIVKPGTST</sequence>
<dbReference type="EMBL" id="JANKHO010000373">
    <property type="protein sequence ID" value="KAJ3510775.1"/>
    <property type="molecule type" value="Genomic_DNA"/>
</dbReference>
<evidence type="ECO:0000313" key="1">
    <source>
        <dbReference type="EMBL" id="KAJ3510775.1"/>
    </source>
</evidence>
<dbReference type="SUPFAM" id="SSF82171">
    <property type="entry name" value="DPP6 N-terminal domain-like"/>
    <property type="match status" value="1"/>
</dbReference>